<keyword evidence="2" id="KW-1185">Reference proteome</keyword>
<reference evidence="1 2" key="1">
    <citation type="submission" date="2013-08" db="EMBL/GenBank/DDBJ databases">
        <authorList>
            <person name="Weinstock G."/>
            <person name="Sodergren E."/>
            <person name="Wylie T."/>
            <person name="Fulton L."/>
            <person name="Fulton R."/>
            <person name="Fronick C."/>
            <person name="O'Laughlin M."/>
            <person name="Godfrey J."/>
            <person name="Miner T."/>
            <person name="Herter B."/>
            <person name="Appelbaum E."/>
            <person name="Cordes M."/>
            <person name="Lek S."/>
            <person name="Wollam A."/>
            <person name="Pepin K.H."/>
            <person name="Palsikar V.B."/>
            <person name="Mitreva M."/>
            <person name="Wilson R.K."/>
        </authorList>
    </citation>
    <scope>NUCLEOTIDE SEQUENCE [LARGE SCALE GENOMIC DNA]</scope>
    <source>
        <strain evidence="1 2">ATCC 15930</strain>
    </source>
</reference>
<evidence type="ECO:0000313" key="2">
    <source>
        <dbReference type="Proteomes" id="UP000027442"/>
    </source>
</evidence>
<proteinExistence type="predicted"/>
<sequence length="112" mass="12728">MSAKEQSRPPAVHGLERYERTANDSACLYFARLFAVCDSALNKKFDENVAITKMKGIYLRDGKERARAFLAEQVKAHPKNTQLRSMLDDWADIANGFDQEHTMHSKSPSTRP</sequence>
<dbReference type="PATRIC" id="fig|1122985.7.peg.1510"/>
<comment type="caution">
    <text evidence="1">The sequence shown here is derived from an EMBL/GenBank/DDBJ whole genome shotgun (WGS) entry which is preliminary data.</text>
</comment>
<evidence type="ECO:0000313" key="1">
    <source>
        <dbReference type="EMBL" id="KDR52434.1"/>
    </source>
</evidence>
<organism evidence="1 2">
    <name type="scientific">Hoylesella loescheii DSM 19665 = JCM 12249 = ATCC 15930</name>
    <dbReference type="NCBI Taxonomy" id="1122985"/>
    <lineage>
        <taxon>Bacteria</taxon>
        <taxon>Pseudomonadati</taxon>
        <taxon>Bacteroidota</taxon>
        <taxon>Bacteroidia</taxon>
        <taxon>Bacteroidales</taxon>
        <taxon>Prevotellaceae</taxon>
        <taxon>Hoylesella</taxon>
    </lineage>
</organism>
<dbReference type="HOGENOM" id="CLU_2143570_0_0_10"/>
<dbReference type="Proteomes" id="UP000027442">
    <property type="component" value="Unassembled WGS sequence"/>
</dbReference>
<protein>
    <submittedName>
        <fullName evidence="1">Uncharacterized protein</fullName>
    </submittedName>
</protein>
<dbReference type="EMBL" id="JNGW01000063">
    <property type="protein sequence ID" value="KDR52434.1"/>
    <property type="molecule type" value="Genomic_DNA"/>
</dbReference>
<dbReference type="AlphaFoldDB" id="A0A069QK42"/>
<name>A0A069QK42_HOYLO</name>
<gene>
    <name evidence="1" type="ORF">HMPREF1991_01454</name>
</gene>
<accession>A0A069QK42</accession>